<dbReference type="EMBL" id="SZUA01000001">
    <property type="protein sequence ID" value="TKR33027.1"/>
    <property type="molecule type" value="Genomic_DNA"/>
</dbReference>
<evidence type="ECO:0000259" key="2">
    <source>
        <dbReference type="Pfam" id="PF21197"/>
    </source>
</evidence>
<dbReference type="InterPro" id="IPR023870">
    <property type="entry name" value="PGA_export_porin_PgaA"/>
</dbReference>
<dbReference type="GO" id="GO:1901515">
    <property type="term" value="F:poly-beta-1,6-N-acetyl-D-glucosamine transmembrane transporter activity"/>
    <property type="evidence" value="ECO:0007669"/>
    <property type="project" value="InterPro"/>
</dbReference>
<feature type="signal peptide" evidence="1">
    <location>
        <begin position="1"/>
        <end position="26"/>
    </location>
</feature>
<keyword evidence="4" id="KW-1185">Reference proteome</keyword>
<dbReference type="Pfam" id="PF21197">
    <property type="entry name" value="PgaA_barrel"/>
    <property type="match status" value="1"/>
</dbReference>
<keyword evidence="1" id="KW-0732">Signal</keyword>
<dbReference type="RefSeq" id="WP_137265237.1">
    <property type="nucleotide sequence ID" value="NZ_SZUA01000001.1"/>
</dbReference>
<dbReference type="Pfam" id="PF14559">
    <property type="entry name" value="TPR_19"/>
    <property type="match status" value="1"/>
</dbReference>
<dbReference type="InterPro" id="IPR049003">
    <property type="entry name" value="PgaA_barrel"/>
</dbReference>
<proteinExistence type="predicted"/>
<name>A0A4U5JXS8_9GAMM</name>
<feature type="chain" id="PRO_5020407872" evidence="1">
    <location>
        <begin position="27"/>
        <end position="683"/>
    </location>
</feature>
<sequence>MPIARPAPLALASLLALSAFSGPSTAGSDAARPSGLQDSLTEIRHLRDQRQWLPALALIEKAAAAHPDDASLYVLRVHTLSELGARDRAWTLYRVRPELFGAEEAQRIEADRLARMTSWSRLYVADEKHLLDQAQATDRASQDYLARADIDPARLPLRLRLDRLNLLNRLARHQEVADDYARLQQEGQTVPGYALAAVGDSLMALQRPEQAETVLADALKADPGNIDLQVQHAYALMESERFDLALPEFKALVDANPAWPYAAGSPRPYDNWKRYEAETNYAMARSYGEDLAGAQAMLEPLAAIGPNNAGLQSMLGSVYERRGWNERALERHRMAATIDPQTIQGRVGQVETLMELQRNDLARPIHENLQASHGDALPVKLADKRWNLHQGWQWRVYAGSGRSRGGGGVSPLGNRDAIYGFDIESPLLDDRWRLTAGSVDRSSEFLGDNVHDRRAAIGLRYGFDRLSWHLQANRSFDDIDDTGLSFDLGWRFNDVLDASFGLRKNDPEASLQARRSGIAADSASLGLDYHPSELTRLTGTAQRLRYDDGNRRDSLALDLDQRLLTRPHFLLDGLASVGASRGSRDDAAYFNPSRDRSWEIGLRADQIVWRRYDRHFRHRLTASAGQYWQEGFGNAWMPSLRYEHEWRFDLGKTLVYGVNWSRPVYDGQRERHLGFDAEFRWGE</sequence>
<dbReference type="Proteomes" id="UP000308707">
    <property type="component" value="Unassembled WGS sequence"/>
</dbReference>
<dbReference type="Gene3D" id="1.25.40.10">
    <property type="entry name" value="Tetratricopeptide repeat domain"/>
    <property type="match status" value="1"/>
</dbReference>
<accession>A0A4U5JXS8</accession>
<dbReference type="SUPFAM" id="SSF56935">
    <property type="entry name" value="Porins"/>
    <property type="match status" value="1"/>
</dbReference>
<protein>
    <submittedName>
        <fullName evidence="3">Poly-beta-1,6 N-acetyl-D-glucosamine export porin PgaA</fullName>
    </submittedName>
</protein>
<evidence type="ECO:0000313" key="4">
    <source>
        <dbReference type="Proteomes" id="UP000308707"/>
    </source>
</evidence>
<gene>
    <name evidence="3" type="primary">pgaA</name>
    <name evidence="3" type="ORF">FCE95_01530</name>
</gene>
<dbReference type="SUPFAM" id="SSF48452">
    <property type="entry name" value="TPR-like"/>
    <property type="match status" value="1"/>
</dbReference>
<dbReference type="InterPro" id="IPR011990">
    <property type="entry name" value="TPR-like_helical_dom_sf"/>
</dbReference>
<reference evidence="3 4" key="1">
    <citation type="submission" date="2019-04" db="EMBL/GenBank/DDBJ databases">
        <title>Reference strain of H23.</title>
        <authorList>
            <person name="Luo X."/>
        </authorList>
    </citation>
    <scope>NUCLEOTIDE SEQUENCE [LARGE SCALE GENOMIC DNA]</scope>
    <source>
        <strain evidence="3 4">H23</strain>
    </source>
</reference>
<evidence type="ECO:0000313" key="3">
    <source>
        <dbReference type="EMBL" id="TKR33027.1"/>
    </source>
</evidence>
<feature type="domain" description="PgaA membrane beta barrel" evidence="2">
    <location>
        <begin position="411"/>
        <end position="678"/>
    </location>
</feature>
<dbReference type="AlphaFoldDB" id="A0A4U5JXS8"/>
<organism evidence="3 4">
    <name type="scientific">Luteimonas gilva</name>
    <dbReference type="NCBI Taxonomy" id="2572684"/>
    <lineage>
        <taxon>Bacteria</taxon>
        <taxon>Pseudomonadati</taxon>
        <taxon>Pseudomonadota</taxon>
        <taxon>Gammaproteobacteria</taxon>
        <taxon>Lysobacterales</taxon>
        <taxon>Lysobacteraceae</taxon>
        <taxon>Luteimonas</taxon>
    </lineage>
</organism>
<dbReference type="OrthoDB" id="5405060at2"/>
<comment type="caution">
    <text evidence="3">The sequence shown here is derived from an EMBL/GenBank/DDBJ whole genome shotgun (WGS) entry which is preliminary data.</text>
</comment>
<evidence type="ECO:0000256" key="1">
    <source>
        <dbReference type="SAM" id="SignalP"/>
    </source>
</evidence>
<dbReference type="NCBIfam" id="TIGR03939">
    <property type="entry name" value="PGA_TPR_OMP"/>
    <property type="match status" value="1"/>
</dbReference>